<dbReference type="EMBL" id="UOGH01000256">
    <property type="protein sequence ID" value="VAX32448.1"/>
    <property type="molecule type" value="Genomic_DNA"/>
</dbReference>
<evidence type="ECO:0000313" key="2">
    <source>
        <dbReference type="EMBL" id="VAX32448.1"/>
    </source>
</evidence>
<feature type="non-terminal residue" evidence="2">
    <location>
        <position position="1"/>
    </location>
</feature>
<dbReference type="Gene3D" id="3.40.50.2000">
    <property type="entry name" value="Glycogen Phosphorylase B"/>
    <property type="match status" value="2"/>
</dbReference>
<gene>
    <name evidence="2" type="ORF">MNBD_NITROSPIRAE02-919</name>
</gene>
<dbReference type="PANTHER" id="PTHR12526:SF630">
    <property type="entry name" value="GLYCOSYLTRANSFERASE"/>
    <property type="match status" value="1"/>
</dbReference>
<sequence>AQKYYQKNMKRKIREVLKENKIDVVHFDMLHMSRYQTLMDGMPTTLTEHNVESLRILSLLRNSKNVAFKAFMYLQYIKLKSFEKRACAGFDICAAVSEDDLKALKAMSPDANLVVIPNGVDTGYFAPDDTPSLPNSLIWVGGMNSIYNREAVDFFIEEILPLIQKEIPGVTFTVVGKSPTKKLLHIAKTNKNIEIVGYVEDVRPYICKAAVYIAPIKSGGGTKLKVLNALSLAKPVVTTSVGAEGIEVKDNKHLVIADDPGLFAKRTIELLKEPQNAAKLGENGRRLMVEKYDWGIIGEKMNRIYEKLLNSKC</sequence>
<dbReference type="PANTHER" id="PTHR12526">
    <property type="entry name" value="GLYCOSYLTRANSFERASE"/>
    <property type="match status" value="1"/>
</dbReference>
<accession>A0A3B1D8Z7</accession>
<dbReference type="Pfam" id="PF13692">
    <property type="entry name" value="Glyco_trans_1_4"/>
    <property type="match status" value="1"/>
</dbReference>
<feature type="domain" description="Glycosyltransferase subfamily 4-like N-terminal" evidence="1">
    <location>
        <begin position="10"/>
        <end position="122"/>
    </location>
</feature>
<name>A0A3B1D8Z7_9ZZZZ</name>
<reference evidence="2" key="1">
    <citation type="submission" date="2018-06" db="EMBL/GenBank/DDBJ databases">
        <authorList>
            <person name="Zhirakovskaya E."/>
        </authorList>
    </citation>
    <scope>NUCLEOTIDE SEQUENCE</scope>
</reference>
<organism evidence="2">
    <name type="scientific">hydrothermal vent metagenome</name>
    <dbReference type="NCBI Taxonomy" id="652676"/>
    <lineage>
        <taxon>unclassified sequences</taxon>
        <taxon>metagenomes</taxon>
        <taxon>ecological metagenomes</taxon>
    </lineage>
</organism>
<evidence type="ECO:0000259" key="1">
    <source>
        <dbReference type="Pfam" id="PF13439"/>
    </source>
</evidence>
<dbReference type="Pfam" id="PF13439">
    <property type="entry name" value="Glyco_transf_4"/>
    <property type="match status" value="1"/>
</dbReference>
<dbReference type="CDD" id="cd03801">
    <property type="entry name" value="GT4_PimA-like"/>
    <property type="match status" value="1"/>
</dbReference>
<dbReference type="InterPro" id="IPR028098">
    <property type="entry name" value="Glyco_trans_4-like_N"/>
</dbReference>
<dbReference type="SUPFAM" id="SSF53756">
    <property type="entry name" value="UDP-Glycosyltransferase/glycogen phosphorylase"/>
    <property type="match status" value="1"/>
</dbReference>
<protein>
    <recommendedName>
        <fullName evidence="1">Glycosyltransferase subfamily 4-like N-terminal domain-containing protein</fullName>
    </recommendedName>
</protein>
<dbReference type="AlphaFoldDB" id="A0A3B1D8Z7"/>
<proteinExistence type="predicted"/>